<dbReference type="PRINTS" id="PR00828">
    <property type="entry name" value="FORMIN"/>
</dbReference>
<feature type="compositionally biased region" description="Pro residues" evidence="2">
    <location>
        <begin position="832"/>
        <end position="841"/>
    </location>
</feature>
<dbReference type="Gene3D" id="1.20.58.2220">
    <property type="entry name" value="Formin, FH2 domain"/>
    <property type="match status" value="1"/>
</dbReference>
<dbReference type="SUPFAM" id="SSF101447">
    <property type="entry name" value="Formin homology 2 domain (FH2 domain)"/>
    <property type="match status" value="1"/>
</dbReference>
<comment type="similarity">
    <text evidence="1">Belongs to the formin homology family. Cappuccino subfamily.</text>
</comment>
<dbReference type="GeneID" id="119633121"/>
<dbReference type="InterPro" id="IPR042201">
    <property type="entry name" value="FH2_Formin_sf"/>
</dbReference>
<evidence type="ECO:0000313" key="4">
    <source>
        <dbReference type="Proteomes" id="UP000092443"/>
    </source>
</evidence>
<dbReference type="PANTHER" id="PTHR45920">
    <property type="entry name" value="FORMIN HOMOLOGY 2 DOMAIN CONTAINING, ISOFORM I"/>
    <property type="match status" value="1"/>
</dbReference>
<feature type="compositionally biased region" description="Low complexity" evidence="2">
    <location>
        <begin position="413"/>
        <end position="426"/>
    </location>
</feature>
<evidence type="ECO:0000313" key="5">
    <source>
        <dbReference type="RefSeq" id="XP_037882306.1"/>
    </source>
</evidence>
<accession>A0A8U0WBK1</accession>
<evidence type="ECO:0000259" key="3">
    <source>
        <dbReference type="PROSITE" id="PS51444"/>
    </source>
</evidence>
<dbReference type="GO" id="GO:0045010">
    <property type="term" value="P:actin nucleation"/>
    <property type="evidence" value="ECO:0007669"/>
    <property type="project" value="InterPro"/>
</dbReference>
<proteinExistence type="inferred from homology"/>
<dbReference type="GO" id="GO:0005737">
    <property type="term" value="C:cytoplasm"/>
    <property type="evidence" value="ECO:0007669"/>
    <property type="project" value="TreeGrafter"/>
</dbReference>
<protein>
    <submittedName>
        <fullName evidence="5">Protein cappuccino isoform X1</fullName>
    </submittedName>
</protein>
<dbReference type="RefSeq" id="XP_037882306.1">
    <property type="nucleotide sequence ID" value="XM_038026378.1"/>
</dbReference>
<dbReference type="InterPro" id="IPR015425">
    <property type="entry name" value="FH2_Formin"/>
</dbReference>
<feature type="domain" description="FH2" evidence="3">
    <location>
        <begin position="886"/>
        <end position="1324"/>
    </location>
</feature>
<feature type="compositionally biased region" description="Low complexity" evidence="2">
    <location>
        <begin position="816"/>
        <end position="825"/>
    </location>
</feature>
<sequence length="1348" mass="150241">MRFESWRSKRLSVPVRSIMGNAHAPPAMKYTDSDRAGNSEGLVKRASIKSRRGSRVKVLGLLSQKKFPKESITPTTSIMGIPNEYSPGSLYGDCIDESSQESFDSILQKAFYNNNDNDDDIDSDNNCDVNVGNGGDENRIIDITTNSRRHYSLTEIENCDNLAIRDLSSNSDSLFADTPLSTQSTGTPLAAVVAEQCLTLSDGDATNYPNTVETLHSVNNNLHTRDLLHSRLVRSPSAFNALNDIKETRNRPLSGISINSAATSSILSPTTARAILDLQRRHQADKLSQLSVSKTTFLELLPSREASTESSPELEAECIDEQMAMHLGTKLAQLLSESNSNSNGTTAAISTMSVSNVNCYSNTLPIDHMTLCTATPATAIPSNELFNISKAKKIDLPSLSCPLRASTPQTESLNVNNVPVTSSPSSGRRAVTSPETQSTVIISFKSSQTPVQSQTTTPEENEYFRETCGNVALPIQEKSAHESLPRNFINSTARPTTPTTPRASKNNVLRKVATFTVEKTPPTTNANIISGVSSITGTSTHMENISGKRSYYVPEKLNFASYEKFEGQMLMKWFMSSLQANNALNLHEQEMTALTLQYCNNLIQVGVLKQISEKNDLETFSPFQMYQWTHTEAPTTSQPLTPGKLDKTSAWPYSVASVGTETPKTSKSVQLYETLRKTPKRSSQLTDLLNASETTIYQYEKINDNTSSGCESDILEAAVQTDSIFGETPCSQCRNIISNIESKKTCDKEIQVRIYTEDEESTNANICRTPSQPSSLVSQPPPPPPPPPLQANFPPPPPPPPLKTNFPPPPPPPPLQANFPLAPAQIKDTKLAPPPPPPSAPTPKDSAEVPASLPPVEMQKSAAANSPAPLPNPAGSSWFRHNSMLRKTAVNPPKPMKPLYWTRIVAPVPSSSMPFNKQANTEDVIDSSISSHEEVVAAEPVPPKEIWQEIDETRLDNIDEFTELFSRQAVVPISKPKEKTDIRQKTIKILDSERSRNVGIVSRSLHVDFYEIEHAIYHVDTSVVSLETLQQIINIKATDKELEQIKEAAQNSIPLDYPEKFLWRISQICMSTERISCIVFQAEFEEAATVIKRKLEVVKQLYQFLIQSAELKLLFSIILTLGNYMNGGNRQRGQADGFTLEILGKLRDVKSKESHITLLHFIVRTYIDRKRKEGVQLMEIPLPIPEPSDVERATQVDFDEVKHQIVELSRKLKQRKATTEKVIINSTETTLEPFKSKMEEFIEIATKTIDELHTELDDCRDMFIEIMRFYHFIPRSGSLEQCTPSQFFEYWTNFTNDFKEIWKKEIASLWNELLRKSRELQTGSRRTAKTTKLKPGGLKDRIMRLNKK</sequence>
<feature type="region of interest" description="Disordered" evidence="2">
    <location>
        <begin position="757"/>
        <end position="851"/>
    </location>
</feature>
<reference evidence="5" key="1">
    <citation type="submission" date="2025-08" db="UniProtKB">
        <authorList>
            <consortium name="RefSeq"/>
        </authorList>
    </citation>
    <scope>IDENTIFICATION</scope>
    <source>
        <tissue evidence="5">Whole body pupa</tissue>
    </source>
</reference>
<dbReference type="GO" id="GO:0051015">
    <property type="term" value="F:actin filament binding"/>
    <property type="evidence" value="ECO:0007669"/>
    <property type="project" value="TreeGrafter"/>
</dbReference>
<dbReference type="GO" id="GO:0005884">
    <property type="term" value="C:actin filament"/>
    <property type="evidence" value="ECO:0007669"/>
    <property type="project" value="InterPro"/>
</dbReference>
<dbReference type="Proteomes" id="UP000092443">
    <property type="component" value="Unplaced"/>
</dbReference>
<evidence type="ECO:0000256" key="1">
    <source>
        <dbReference type="ARBA" id="ARBA00005271"/>
    </source>
</evidence>
<name>A0A8U0WBK1_9MUSC</name>
<dbReference type="GO" id="GO:0008017">
    <property type="term" value="F:microtubule binding"/>
    <property type="evidence" value="ECO:0007669"/>
    <property type="project" value="InterPro"/>
</dbReference>
<dbReference type="PANTHER" id="PTHR45920:SF7">
    <property type="entry name" value="FORMIN-G"/>
    <property type="match status" value="1"/>
</dbReference>
<feature type="region of interest" description="Disordered" evidence="2">
    <location>
        <begin position="413"/>
        <end position="435"/>
    </location>
</feature>
<organism evidence="4 5">
    <name type="scientific">Glossina fuscipes</name>
    <dbReference type="NCBI Taxonomy" id="7396"/>
    <lineage>
        <taxon>Eukaryota</taxon>
        <taxon>Metazoa</taxon>
        <taxon>Ecdysozoa</taxon>
        <taxon>Arthropoda</taxon>
        <taxon>Hexapoda</taxon>
        <taxon>Insecta</taxon>
        <taxon>Pterygota</taxon>
        <taxon>Neoptera</taxon>
        <taxon>Endopterygota</taxon>
        <taxon>Diptera</taxon>
        <taxon>Brachycera</taxon>
        <taxon>Muscomorpha</taxon>
        <taxon>Hippoboscoidea</taxon>
        <taxon>Glossinidae</taxon>
        <taxon>Glossina</taxon>
    </lineage>
</organism>
<evidence type="ECO:0000256" key="2">
    <source>
        <dbReference type="SAM" id="MobiDB-lite"/>
    </source>
</evidence>
<dbReference type="InterPro" id="IPR001265">
    <property type="entry name" value="Formin_Cappuccino_subfam"/>
</dbReference>
<keyword evidence="4" id="KW-1185">Reference proteome</keyword>
<dbReference type="Pfam" id="PF02181">
    <property type="entry name" value="FH2"/>
    <property type="match status" value="1"/>
</dbReference>
<feature type="compositionally biased region" description="Pro residues" evidence="2">
    <location>
        <begin position="779"/>
        <end position="815"/>
    </location>
</feature>
<dbReference type="PROSITE" id="PS51444">
    <property type="entry name" value="FH2"/>
    <property type="match status" value="1"/>
</dbReference>
<gene>
    <name evidence="5" type="primary">LOC119633121</name>
</gene>
<dbReference type="SMART" id="SM00498">
    <property type="entry name" value="FH2"/>
    <property type="match status" value="1"/>
</dbReference>
<dbReference type="GO" id="GO:0030866">
    <property type="term" value="P:cortical actin cytoskeleton organization"/>
    <property type="evidence" value="ECO:0007669"/>
    <property type="project" value="TreeGrafter"/>
</dbReference>
<dbReference type="KEGG" id="gfs:119633121"/>